<dbReference type="OrthoDB" id="1695771at2759"/>
<keyword evidence="2" id="KW-1185">Reference proteome</keyword>
<dbReference type="Proteomes" id="UP000824120">
    <property type="component" value="Chromosome 4"/>
</dbReference>
<accession>A0A9J5ZE83</accession>
<evidence type="ECO:0000313" key="2">
    <source>
        <dbReference type="Proteomes" id="UP000824120"/>
    </source>
</evidence>
<evidence type="ECO:0000313" key="1">
    <source>
        <dbReference type="EMBL" id="KAG5610954.1"/>
    </source>
</evidence>
<sequence length="166" mass="19391">MEVIQYQIGVQTTRQEIIRSNTLCLTGVDSILDEFIEETEIILNPQHDLVAEDQVYPNKHIISEVMKRYAFLREFCFIATSCGRFQHDEISCSHEVVATRYRNKHRKDYCSVYYSNKNFQNTYAIPIEPLPCESTWDIPSHILKEIMIPPIASKLLGRPPNNDRKK</sequence>
<reference evidence="1 2" key="1">
    <citation type="submission" date="2020-09" db="EMBL/GenBank/DDBJ databases">
        <title>De no assembly of potato wild relative species, Solanum commersonii.</title>
        <authorList>
            <person name="Cho K."/>
        </authorList>
    </citation>
    <scope>NUCLEOTIDE SEQUENCE [LARGE SCALE GENOMIC DNA]</scope>
    <source>
        <strain evidence="1">LZ3.2</strain>
        <tissue evidence="1">Leaf</tissue>
    </source>
</reference>
<organism evidence="1 2">
    <name type="scientific">Solanum commersonii</name>
    <name type="common">Commerson's wild potato</name>
    <name type="synonym">Commerson's nightshade</name>
    <dbReference type="NCBI Taxonomy" id="4109"/>
    <lineage>
        <taxon>Eukaryota</taxon>
        <taxon>Viridiplantae</taxon>
        <taxon>Streptophyta</taxon>
        <taxon>Embryophyta</taxon>
        <taxon>Tracheophyta</taxon>
        <taxon>Spermatophyta</taxon>
        <taxon>Magnoliopsida</taxon>
        <taxon>eudicotyledons</taxon>
        <taxon>Gunneridae</taxon>
        <taxon>Pentapetalae</taxon>
        <taxon>asterids</taxon>
        <taxon>lamiids</taxon>
        <taxon>Solanales</taxon>
        <taxon>Solanaceae</taxon>
        <taxon>Solanoideae</taxon>
        <taxon>Solaneae</taxon>
        <taxon>Solanum</taxon>
    </lineage>
</organism>
<protein>
    <submittedName>
        <fullName evidence="1">Uncharacterized protein</fullName>
    </submittedName>
</protein>
<name>A0A9J5ZE83_SOLCO</name>
<dbReference type="EMBL" id="JACXVP010000004">
    <property type="protein sequence ID" value="KAG5610954.1"/>
    <property type="molecule type" value="Genomic_DNA"/>
</dbReference>
<comment type="caution">
    <text evidence="1">The sequence shown here is derived from an EMBL/GenBank/DDBJ whole genome shotgun (WGS) entry which is preliminary data.</text>
</comment>
<dbReference type="AlphaFoldDB" id="A0A9J5ZE83"/>
<gene>
    <name evidence="1" type="ORF">H5410_022235</name>
</gene>
<proteinExistence type="predicted"/>